<evidence type="ECO:0000313" key="2">
    <source>
        <dbReference type="Proteomes" id="UP001049176"/>
    </source>
</evidence>
<gene>
    <name evidence="1" type="ORF">E1B28_012051</name>
</gene>
<dbReference type="OrthoDB" id="3226064at2759"/>
<dbReference type="RefSeq" id="XP_043004485.1">
    <property type="nucleotide sequence ID" value="XM_043157119.1"/>
</dbReference>
<dbReference type="GeneID" id="66081126"/>
<keyword evidence="2" id="KW-1185">Reference proteome</keyword>
<comment type="caution">
    <text evidence="1">The sequence shown here is derived from an EMBL/GenBank/DDBJ whole genome shotgun (WGS) entry which is preliminary data.</text>
</comment>
<reference evidence="1" key="1">
    <citation type="journal article" date="2021" name="Genome Biol. Evol.">
        <title>The assembled and annotated genome of the fairy-ring fungus Marasmius oreades.</title>
        <authorList>
            <person name="Hiltunen M."/>
            <person name="Ament-Velasquez S.L."/>
            <person name="Johannesson H."/>
        </authorList>
    </citation>
    <scope>NUCLEOTIDE SEQUENCE</scope>
    <source>
        <strain evidence="1">03SP1</strain>
    </source>
</reference>
<dbReference type="AlphaFoldDB" id="A0A9P7RQS8"/>
<organism evidence="1 2">
    <name type="scientific">Marasmius oreades</name>
    <name type="common">fairy-ring Marasmius</name>
    <dbReference type="NCBI Taxonomy" id="181124"/>
    <lineage>
        <taxon>Eukaryota</taxon>
        <taxon>Fungi</taxon>
        <taxon>Dikarya</taxon>
        <taxon>Basidiomycota</taxon>
        <taxon>Agaricomycotina</taxon>
        <taxon>Agaricomycetes</taxon>
        <taxon>Agaricomycetidae</taxon>
        <taxon>Agaricales</taxon>
        <taxon>Marasmiineae</taxon>
        <taxon>Marasmiaceae</taxon>
        <taxon>Marasmius</taxon>
    </lineage>
</organism>
<evidence type="ECO:0000313" key="1">
    <source>
        <dbReference type="EMBL" id="KAG7088014.1"/>
    </source>
</evidence>
<proteinExistence type="predicted"/>
<sequence length="113" mass="12330">MAATFQITKISEDPKFPGRPVLYFGGQLDLGGGGNQSIMNGIVRVMDDGEDGQEVVRWSFVSGESGNPIWSGEGVQIGGIRSTYGVLGSWTTVFHDIDDPVGPFWLRRRHDSD</sequence>
<dbReference type="KEGG" id="more:E1B28_012051"/>
<protein>
    <submittedName>
        <fullName evidence="1">Uncharacterized protein</fullName>
    </submittedName>
</protein>
<name>A0A9P7RQS8_9AGAR</name>
<accession>A0A9P7RQS8</accession>
<dbReference type="Proteomes" id="UP001049176">
    <property type="component" value="Chromosome 8"/>
</dbReference>
<dbReference type="EMBL" id="CM032188">
    <property type="protein sequence ID" value="KAG7088014.1"/>
    <property type="molecule type" value="Genomic_DNA"/>
</dbReference>